<sequence>MSKRSGSSIPSTEEKAKTRRRFDSHVSKSDSSSDPPDKSENDLLAPVVGSLCRVFVKLFHIRKYGRLSISEVFHFPEEGVIPGTGPGVLPSGDPEAGVLPGVWRNSIPEYFSPTVCPLFLDFVIEFGE</sequence>
<name>A0ABQ7BFX5_BRACR</name>
<reference evidence="2 3" key="1">
    <citation type="journal article" date="2020" name="BMC Genomics">
        <title>Intraspecific diversification of the crop wild relative Brassica cretica Lam. using demographic model selection.</title>
        <authorList>
            <person name="Kioukis A."/>
            <person name="Michalopoulou V.A."/>
            <person name="Briers L."/>
            <person name="Pirintsos S."/>
            <person name="Studholme D.J."/>
            <person name="Pavlidis P."/>
            <person name="Sarris P.F."/>
        </authorList>
    </citation>
    <scope>NUCLEOTIDE SEQUENCE [LARGE SCALE GENOMIC DNA]</scope>
    <source>
        <strain evidence="3">cv. PFS-1207/04</strain>
    </source>
</reference>
<accession>A0ABQ7BFX5</accession>
<feature type="compositionally biased region" description="Polar residues" evidence="1">
    <location>
        <begin position="1"/>
        <end position="11"/>
    </location>
</feature>
<evidence type="ECO:0000313" key="3">
    <source>
        <dbReference type="Proteomes" id="UP000266723"/>
    </source>
</evidence>
<comment type="caution">
    <text evidence="2">The sequence shown here is derived from an EMBL/GenBank/DDBJ whole genome shotgun (WGS) entry which is preliminary data.</text>
</comment>
<gene>
    <name evidence="2" type="ORF">DY000_02039898</name>
</gene>
<organism evidence="2 3">
    <name type="scientific">Brassica cretica</name>
    <name type="common">Mustard</name>
    <dbReference type="NCBI Taxonomy" id="69181"/>
    <lineage>
        <taxon>Eukaryota</taxon>
        <taxon>Viridiplantae</taxon>
        <taxon>Streptophyta</taxon>
        <taxon>Embryophyta</taxon>
        <taxon>Tracheophyta</taxon>
        <taxon>Spermatophyta</taxon>
        <taxon>Magnoliopsida</taxon>
        <taxon>eudicotyledons</taxon>
        <taxon>Gunneridae</taxon>
        <taxon>Pentapetalae</taxon>
        <taxon>rosids</taxon>
        <taxon>malvids</taxon>
        <taxon>Brassicales</taxon>
        <taxon>Brassicaceae</taxon>
        <taxon>Brassiceae</taxon>
        <taxon>Brassica</taxon>
    </lineage>
</organism>
<evidence type="ECO:0000313" key="2">
    <source>
        <dbReference type="EMBL" id="KAF3531477.1"/>
    </source>
</evidence>
<dbReference type="Proteomes" id="UP000266723">
    <property type="component" value="Unassembled WGS sequence"/>
</dbReference>
<keyword evidence="3" id="KW-1185">Reference proteome</keyword>
<feature type="region of interest" description="Disordered" evidence="1">
    <location>
        <begin position="1"/>
        <end position="43"/>
    </location>
</feature>
<evidence type="ECO:0000256" key="1">
    <source>
        <dbReference type="SAM" id="MobiDB-lite"/>
    </source>
</evidence>
<protein>
    <submittedName>
        <fullName evidence="2">Uncharacterized protein</fullName>
    </submittedName>
</protein>
<proteinExistence type="predicted"/>
<feature type="compositionally biased region" description="Basic and acidic residues" evidence="1">
    <location>
        <begin position="12"/>
        <end position="28"/>
    </location>
</feature>
<dbReference type="EMBL" id="QGKV02001507">
    <property type="protein sequence ID" value="KAF3531477.1"/>
    <property type="molecule type" value="Genomic_DNA"/>
</dbReference>